<dbReference type="GO" id="GO:0005634">
    <property type="term" value="C:nucleus"/>
    <property type="evidence" value="ECO:0007669"/>
    <property type="project" value="TreeGrafter"/>
</dbReference>
<dbReference type="InterPro" id="IPR001394">
    <property type="entry name" value="Peptidase_C19_UCH"/>
</dbReference>
<evidence type="ECO:0000256" key="7">
    <source>
        <dbReference type="ARBA" id="ARBA00022786"/>
    </source>
</evidence>
<evidence type="ECO:0000256" key="2">
    <source>
        <dbReference type="ARBA" id="ARBA00009085"/>
    </source>
</evidence>
<evidence type="ECO:0000256" key="3">
    <source>
        <dbReference type="ARBA" id="ARBA00022670"/>
    </source>
</evidence>
<accession>A0A226EQ32</accession>
<name>A0A226EQ32_FOLCA</name>
<evidence type="ECO:0000313" key="21">
    <source>
        <dbReference type="Proteomes" id="UP000198287"/>
    </source>
</evidence>
<dbReference type="Gene3D" id="1.10.8.10">
    <property type="entry name" value="DNA helicase RuvA subunit, C-terminal domain"/>
    <property type="match status" value="2"/>
</dbReference>
<sequence length="833" mass="92645">MKEVEMTLNPEIEKVLLAAVPHLNPPQPTTRVYKDECMYCFDTPETETGLYVCLKTFWGLGKDYVDKYVAKTGNSVFLHVRRIKHKKEKPVGAPDATTETAKVVTRLAIGIEGGFDPTANGVEYEIEEINSVVVFPGHHVIPLPNSNLHEKILGVVAGIISAESARRSAELEAMSNTWDGEVRATSKHSNDLQQLNNEKKVPPKGWKCEHEGCDKVENLWLNLTDGSILCGRKMFDGSGGNNHALEHYASVKYPLAVKLGTITPDGNADVYSYDEDDMVIDTKLVQHLAHFGINVAVMEKTEKSMAEMEIDLNMKHIGEINALTESGKALKPMRGPGITGITNLGNSCYMNSLLQALFNIPEFQERFSKNAEKYFESTNDPINDFNVQMSKLCLGLLSGKYSKKVDDDDNSDAQLGISPYTFKALVGKGHPEFSTKKQQDVQEFFLHIINTLEKCSRSEPNPSNCFKFQVEDKVQCNETKCVRYSHRAEYCLPLSIPIDCATNKEEFAQYEKKKAEALAQKTTLSPEETVRLTIPVDACLEAFVNLETLDSFYSCASKRVGTASKSTRLATFPDYLVIQLKKFCMGQDWTPKKLDVSVDMPLELDLSALKAKGLQPDEAEFPPDTEPDHQPPVVAIDEAVVGQLIDMGFHANACVRAVISSGNTGAESAMNWIMQHMDDPDLNSPVKIKGRTDTKKFVANEEAVLAIQGMGFTAPQAKLALQNTDNNVERAVDWIFSHMEEINNIPEQGDNSNCAAAMEGVVEDNKSTEFTDGPPKYKLIGFVSHMGPSSMVGHYVAHIWKDNCWVLFNDNRVAASENLPKDLGYLYFYRRSN</sequence>
<evidence type="ECO:0000259" key="17">
    <source>
        <dbReference type="PROSITE" id="PS50030"/>
    </source>
</evidence>
<dbReference type="InterPro" id="IPR015940">
    <property type="entry name" value="UBA"/>
</dbReference>
<comment type="catalytic activity">
    <reaction evidence="1 11 16">
        <text>Thiol-dependent hydrolysis of ester, thioester, amide, peptide and isopeptide bonds formed by the C-terminal Gly of ubiquitin (a 76-residue protein attached to proteins as an intracellular targeting signal).</text>
        <dbReference type="EC" id="3.4.19.12"/>
    </reaction>
</comment>
<evidence type="ECO:0000256" key="6">
    <source>
        <dbReference type="ARBA" id="ARBA00022771"/>
    </source>
</evidence>
<protein>
    <recommendedName>
        <fullName evidence="11 16">Ubiquitin carboxyl-terminal hydrolase</fullName>
        <ecNumber evidence="11 16">3.4.19.12</ecNumber>
    </recommendedName>
</protein>
<keyword evidence="21" id="KW-1185">Reference proteome</keyword>
<feature type="binding site" evidence="13">
    <location>
        <position position="220"/>
    </location>
    <ligand>
        <name>substrate</name>
    </ligand>
</feature>
<keyword evidence="5" id="KW-0677">Repeat</keyword>
<dbReference type="Pfam" id="PF00627">
    <property type="entry name" value="UBA"/>
    <property type="match status" value="2"/>
</dbReference>
<dbReference type="STRING" id="158441.A0A226EQ32"/>
<feature type="binding site" evidence="14">
    <location>
        <position position="208"/>
    </location>
    <ligand>
        <name>Zn(2+)</name>
        <dbReference type="ChEBI" id="CHEBI:29105"/>
    </ligand>
</feature>
<feature type="binding site" evidence="14">
    <location>
        <position position="213"/>
    </location>
    <ligand>
        <name>Zn(2+)</name>
        <dbReference type="ChEBI" id="CHEBI:29105"/>
    </ligand>
</feature>
<dbReference type="OrthoDB" id="361536at2759"/>
<dbReference type="CDD" id="cd14294">
    <property type="entry name" value="UBA1_UBP5_like"/>
    <property type="match status" value="1"/>
</dbReference>
<dbReference type="SMART" id="SM00165">
    <property type="entry name" value="UBA"/>
    <property type="match status" value="2"/>
</dbReference>
<dbReference type="PROSITE" id="PS50271">
    <property type="entry name" value="ZF_UBP"/>
    <property type="match status" value="1"/>
</dbReference>
<keyword evidence="8 11" id="KW-0378">Hydrolase</keyword>
<feature type="domain" description="UBA" evidence="17">
    <location>
        <begin position="635"/>
        <end position="676"/>
    </location>
</feature>
<evidence type="ECO:0000313" key="20">
    <source>
        <dbReference type="EMBL" id="OXA59732.1"/>
    </source>
</evidence>
<dbReference type="GO" id="GO:0004843">
    <property type="term" value="F:cysteine-type deubiquitinase activity"/>
    <property type="evidence" value="ECO:0007669"/>
    <property type="project" value="UniProtKB-UniRule"/>
</dbReference>
<dbReference type="InterPro" id="IPR018200">
    <property type="entry name" value="USP_CS"/>
</dbReference>
<dbReference type="InterPro" id="IPR041432">
    <property type="entry name" value="UBP13_Znf-UBP_var"/>
</dbReference>
<dbReference type="PANTHER" id="PTHR24006:SF664">
    <property type="entry name" value="UBIQUITIN CARBOXYL-TERMINAL HYDROLASE"/>
    <property type="match status" value="1"/>
</dbReference>
<evidence type="ECO:0000256" key="16">
    <source>
        <dbReference type="RuleBase" id="RU366025"/>
    </source>
</evidence>
<dbReference type="FunFam" id="1.10.8.10:FF:000086">
    <property type="entry name" value="Ubiquitin carboxyl-terminal hydrolase"/>
    <property type="match status" value="1"/>
</dbReference>
<evidence type="ECO:0000256" key="10">
    <source>
        <dbReference type="ARBA" id="ARBA00022833"/>
    </source>
</evidence>
<feature type="domain" description="UBA" evidence="17">
    <location>
        <begin position="698"/>
        <end position="738"/>
    </location>
</feature>
<feature type="binding site" evidence="14">
    <location>
        <position position="243"/>
    </location>
    <ligand>
        <name>Zn(2+)</name>
        <dbReference type="ChEBI" id="CHEBI:29105"/>
    </ligand>
</feature>
<evidence type="ECO:0000256" key="5">
    <source>
        <dbReference type="ARBA" id="ARBA00022737"/>
    </source>
</evidence>
<dbReference type="Gene3D" id="3.90.70.10">
    <property type="entry name" value="Cysteine proteinases"/>
    <property type="match status" value="1"/>
</dbReference>
<evidence type="ECO:0000256" key="4">
    <source>
        <dbReference type="ARBA" id="ARBA00022723"/>
    </source>
</evidence>
<dbReference type="SUPFAM" id="SSF57850">
    <property type="entry name" value="RING/U-box"/>
    <property type="match status" value="1"/>
</dbReference>
<dbReference type="GO" id="GO:0006508">
    <property type="term" value="P:proteolysis"/>
    <property type="evidence" value="ECO:0007669"/>
    <property type="project" value="UniProtKB-KW"/>
</dbReference>
<dbReference type="EMBL" id="LNIX01000002">
    <property type="protein sequence ID" value="OXA59732.1"/>
    <property type="molecule type" value="Genomic_DNA"/>
</dbReference>
<dbReference type="PANTHER" id="PTHR24006">
    <property type="entry name" value="UBIQUITIN CARBOXYL-TERMINAL HYDROLASE"/>
    <property type="match status" value="1"/>
</dbReference>
<evidence type="ECO:0000259" key="19">
    <source>
        <dbReference type="PROSITE" id="PS50271"/>
    </source>
</evidence>
<dbReference type="InterPro" id="IPR009060">
    <property type="entry name" value="UBA-like_sf"/>
</dbReference>
<dbReference type="GO" id="GO:0005829">
    <property type="term" value="C:cytosol"/>
    <property type="evidence" value="ECO:0007669"/>
    <property type="project" value="TreeGrafter"/>
</dbReference>
<evidence type="ECO:0000256" key="15">
    <source>
        <dbReference type="PROSITE-ProRule" id="PRU00502"/>
    </source>
</evidence>
<keyword evidence="9 11" id="KW-0788">Thiol protease</keyword>
<dbReference type="FunFam" id="3.30.40.10:FF:000026">
    <property type="entry name" value="Ubiquitin carboxyl-terminal hydrolase"/>
    <property type="match status" value="1"/>
</dbReference>
<organism evidence="20 21">
    <name type="scientific">Folsomia candida</name>
    <name type="common">Springtail</name>
    <dbReference type="NCBI Taxonomy" id="158441"/>
    <lineage>
        <taxon>Eukaryota</taxon>
        <taxon>Metazoa</taxon>
        <taxon>Ecdysozoa</taxon>
        <taxon>Arthropoda</taxon>
        <taxon>Hexapoda</taxon>
        <taxon>Collembola</taxon>
        <taxon>Entomobryomorpha</taxon>
        <taxon>Isotomoidea</taxon>
        <taxon>Isotomidae</taxon>
        <taxon>Proisotominae</taxon>
        <taxon>Folsomia</taxon>
    </lineage>
</organism>
<dbReference type="Gene3D" id="3.30.40.10">
    <property type="entry name" value="Zinc/RING finger domain, C3HC4 (zinc finger)"/>
    <property type="match status" value="2"/>
</dbReference>
<comment type="similarity">
    <text evidence="2 11 16">Belongs to the peptidase C19 family.</text>
</comment>
<feature type="binding site" evidence="13">
    <location>
        <position position="276"/>
    </location>
    <ligand>
        <name>substrate</name>
    </ligand>
</feature>
<feature type="domain" description="USP" evidence="18">
    <location>
        <begin position="339"/>
        <end position="832"/>
    </location>
</feature>
<reference evidence="20 21" key="1">
    <citation type="submission" date="2015-12" db="EMBL/GenBank/DDBJ databases">
        <title>The genome of Folsomia candida.</title>
        <authorList>
            <person name="Faddeeva A."/>
            <person name="Derks M.F."/>
            <person name="Anvar Y."/>
            <person name="Smit S."/>
            <person name="Van Straalen N."/>
            <person name="Roelofs D."/>
        </authorList>
    </citation>
    <scope>NUCLEOTIDE SEQUENCE [LARGE SCALE GENOMIC DNA]</scope>
    <source>
        <strain evidence="20 21">VU population</strain>
        <tissue evidence="20">Whole body</tissue>
    </source>
</reference>
<dbReference type="Pfam" id="PF17807">
    <property type="entry name" value="zf-UBP_var"/>
    <property type="match status" value="1"/>
</dbReference>
<dbReference type="Proteomes" id="UP000198287">
    <property type="component" value="Unassembled WGS sequence"/>
</dbReference>
<feature type="binding site" evidence="14">
    <location>
        <position position="230"/>
    </location>
    <ligand>
        <name>Zn(2+)</name>
        <dbReference type="ChEBI" id="CHEBI:29105"/>
    </ligand>
</feature>
<dbReference type="OMA" id="FVPCEHT"/>
<dbReference type="EC" id="3.4.19.12" evidence="11 16"/>
<keyword evidence="6 15" id="KW-0863">Zinc-finger</keyword>
<dbReference type="GO" id="GO:0008270">
    <property type="term" value="F:zinc ion binding"/>
    <property type="evidence" value="ECO:0007669"/>
    <property type="project" value="UniProtKB-UniRule"/>
</dbReference>
<gene>
    <name evidence="20" type="ORF">Fcan01_04474</name>
</gene>
<evidence type="ECO:0000256" key="14">
    <source>
        <dbReference type="PIRSR" id="PIRSR016308-3"/>
    </source>
</evidence>
<dbReference type="SMART" id="SM00290">
    <property type="entry name" value="ZnF_UBP"/>
    <property type="match status" value="1"/>
</dbReference>
<dbReference type="SUPFAM" id="SSF46934">
    <property type="entry name" value="UBA-like"/>
    <property type="match status" value="1"/>
</dbReference>
<keyword evidence="7 11" id="KW-0833">Ubl conjugation pathway</keyword>
<keyword evidence="3 11" id="KW-0645">Protease</keyword>
<dbReference type="PROSITE" id="PS50030">
    <property type="entry name" value="UBA"/>
    <property type="match status" value="2"/>
</dbReference>
<feature type="binding site" evidence="13">
    <location>
        <begin position="232"/>
        <end position="235"/>
    </location>
    <ligand>
        <name>substrate</name>
    </ligand>
</feature>
<dbReference type="PIRSF" id="PIRSF016308">
    <property type="entry name" value="UBP"/>
    <property type="match status" value="1"/>
</dbReference>
<dbReference type="PROSITE" id="PS50235">
    <property type="entry name" value="USP_3"/>
    <property type="match status" value="1"/>
</dbReference>
<evidence type="ECO:0000256" key="12">
    <source>
        <dbReference type="PIRSR" id="PIRSR016308-1"/>
    </source>
</evidence>
<feature type="active site" description="Nucleophile" evidence="12">
    <location>
        <position position="348"/>
    </location>
</feature>
<evidence type="ECO:0000256" key="9">
    <source>
        <dbReference type="ARBA" id="ARBA00022807"/>
    </source>
</evidence>
<dbReference type="InterPro" id="IPR013083">
    <property type="entry name" value="Znf_RING/FYVE/PHD"/>
</dbReference>
<dbReference type="InterPro" id="IPR016652">
    <property type="entry name" value="Ubiquitinyl_hydrolase"/>
</dbReference>
<dbReference type="PROSITE" id="PS00973">
    <property type="entry name" value="USP_2"/>
    <property type="match status" value="1"/>
</dbReference>
<evidence type="ECO:0000256" key="1">
    <source>
        <dbReference type="ARBA" id="ARBA00000707"/>
    </source>
</evidence>
<dbReference type="CDD" id="cd14386">
    <property type="entry name" value="UBA2_UBP5"/>
    <property type="match status" value="1"/>
</dbReference>
<dbReference type="InterPro" id="IPR038765">
    <property type="entry name" value="Papain-like_cys_pep_sf"/>
</dbReference>
<keyword evidence="4 11" id="KW-0479">Metal-binding</keyword>
<dbReference type="PROSITE" id="PS00972">
    <property type="entry name" value="USP_1"/>
    <property type="match status" value="1"/>
</dbReference>
<dbReference type="AlphaFoldDB" id="A0A226EQ32"/>
<feature type="binding site" evidence="13">
    <location>
        <position position="273"/>
    </location>
    <ligand>
        <name>substrate</name>
    </ligand>
</feature>
<dbReference type="InterPro" id="IPR028889">
    <property type="entry name" value="USP"/>
</dbReference>
<dbReference type="Pfam" id="PF00443">
    <property type="entry name" value="UCH"/>
    <property type="match status" value="1"/>
</dbReference>
<dbReference type="CDD" id="cd02658">
    <property type="entry name" value="Peptidase_C19B"/>
    <property type="match status" value="1"/>
</dbReference>
<dbReference type="GO" id="GO:0016579">
    <property type="term" value="P:protein deubiquitination"/>
    <property type="evidence" value="ECO:0007669"/>
    <property type="project" value="InterPro"/>
</dbReference>
<dbReference type="InterPro" id="IPR001607">
    <property type="entry name" value="Znf_UBP"/>
</dbReference>
<evidence type="ECO:0000256" key="13">
    <source>
        <dbReference type="PIRSR" id="PIRSR016308-2"/>
    </source>
</evidence>
<proteinExistence type="inferred from homology"/>
<evidence type="ECO:0000256" key="11">
    <source>
        <dbReference type="PIRNR" id="PIRNR016308"/>
    </source>
</evidence>
<dbReference type="InterPro" id="IPR050164">
    <property type="entry name" value="Peptidase_C19"/>
</dbReference>
<dbReference type="Pfam" id="PF02148">
    <property type="entry name" value="zf-UBP"/>
    <property type="match status" value="1"/>
</dbReference>
<feature type="domain" description="UBP-type" evidence="19">
    <location>
        <begin position="184"/>
        <end position="295"/>
    </location>
</feature>
<comment type="caution">
    <text evidence="20">The sequence shown here is derived from an EMBL/GenBank/DDBJ whole genome shotgun (WGS) entry which is preliminary data.</text>
</comment>
<evidence type="ECO:0000259" key="18">
    <source>
        <dbReference type="PROSITE" id="PS50235"/>
    </source>
</evidence>
<evidence type="ECO:0000256" key="8">
    <source>
        <dbReference type="ARBA" id="ARBA00022801"/>
    </source>
</evidence>
<feature type="binding site" evidence="13">
    <location>
        <position position="271"/>
    </location>
    <ligand>
        <name>substrate</name>
    </ligand>
</feature>
<dbReference type="SUPFAM" id="SSF54001">
    <property type="entry name" value="Cysteine proteinases"/>
    <property type="match status" value="1"/>
</dbReference>
<feature type="active site" description="Proton acceptor" evidence="12">
    <location>
        <position position="794"/>
    </location>
</feature>
<keyword evidence="10 11" id="KW-0862">Zinc</keyword>